<accession>A0ABS5AEJ1</accession>
<dbReference type="PANTHER" id="PTHR43877:SF1">
    <property type="entry name" value="ACETYLTRANSFERASE"/>
    <property type="match status" value="1"/>
</dbReference>
<dbReference type="Gene3D" id="3.40.630.30">
    <property type="match status" value="1"/>
</dbReference>
<dbReference type="CDD" id="cd04301">
    <property type="entry name" value="NAT_SF"/>
    <property type="match status" value="1"/>
</dbReference>
<evidence type="ECO:0000313" key="4">
    <source>
        <dbReference type="EMBL" id="MBP2475010.1"/>
    </source>
</evidence>
<dbReference type="InterPro" id="IPR050832">
    <property type="entry name" value="Bact_Acetyltransf"/>
</dbReference>
<gene>
    <name evidence="4" type="ORF">JOF53_003882</name>
</gene>
<feature type="domain" description="N-acetyltransferase" evidence="3">
    <location>
        <begin position="1"/>
        <end position="166"/>
    </location>
</feature>
<dbReference type="Proteomes" id="UP001519363">
    <property type="component" value="Unassembled WGS sequence"/>
</dbReference>
<organism evidence="4 5">
    <name type="scientific">Crossiella equi</name>
    <dbReference type="NCBI Taxonomy" id="130796"/>
    <lineage>
        <taxon>Bacteria</taxon>
        <taxon>Bacillati</taxon>
        <taxon>Actinomycetota</taxon>
        <taxon>Actinomycetes</taxon>
        <taxon>Pseudonocardiales</taxon>
        <taxon>Pseudonocardiaceae</taxon>
        <taxon>Crossiella</taxon>
    </lineage>
</organism>
<reference evidence="4 5" key="1">
    <citation type="submission" date="2021-03" db="EMBL/GenBank/DDBJ databases">
        <title>Sequencing the genomes of 1000 actinobacteria strains.</title>
        <authorList>
            <person name="Klenk H.-P."/>
        </authorList>
    </citation>
    <scope>NUCLEOTIDE SEQUENCE [LARGE SCALE GENOMIC DNA]</scope>
    <source>
        <strain evidence="4 5">DSM 44580</strain>
    </source>
</reference>
<proteinExistence type="predicted"/>
<evidence type="ECO:0000256" key="2">
    <source>
        <dbReference type="ARBA" id="ARBA00023315"/>
    </source>
</evidence>
<dbReference type="InterPro" id="IPR000182">
    <property type="entry name" value="GNAT_dom"/>
</dbReference>
<keyword evidence="2" id="KW-0012">Acyltransferase</keyword>
<evidence type="ECO:0000256" key="1">
    <source>
        <dbReference type="ARBA" id="ARBA00022679"/>
    </source>
</evidence>
<sequence length="166" mass="17979">MIRAATTADAPAIGELKVLAWRAAYAGFMRASVLDALDPVQEARDWGEYLAGLPEEERLWVAELDGEVAGFCRTGLCAEEDDLAEEVGEVFGLYLHPARIGTGLGRALFGHAVADLVTRGHTPICVYAYQPNTSAIRFYEQAGFQVDGVVLVKQDAIGVPEVRLSR</sequence>
<dbReference type="InterPro" id="IPR016181">
    <property type="entry name" value="Acyl_CoA_acyltransferase"/>
</dbReference>
<dbReference type="SUPFAM" id="SSF55729">
    <property type="entry name" value="Acyl-CoA N-acyltransferases (Nat)"/>
    <property type="match status" value="1"/>
</dbReference>
<dbReference type="Pfam" id="PF00583">
    <property type="entry name" value="Acetyltransf_1"/>
    <property type="match status" value="1"/>
</dbReference>
<dbReference type="EMBL" id="JAGIOO010000001">
    <property type="protein sequence ID" value="MBP2475010.1"/>
    <property type="molecule type" value="Genomic_DNA"/>
</dbReference>
<dbReference type="PANTHER" id="PTHR43877">
    <property type="entry name" value="AMINOALKYLPHOSPHONATE N-ACETYLTRANSFERASE-RELATED-RELATED"/>
    <property type="match status" value="1"/>
</dbReference>
<dbReference type="RefSeq" id="WP_086783299.1">
    <property type="nucleotide sequence ID" value="NZ_JAGIOO010000001.1"/>
</dbReference>
<protein>
    <submittedName>
        <fullName evidence="4">GNAT superfamily N-acetyltransferase</fullName>
    </submittedName>
</protein>
<evidence type="ECO:0000259" key="3">
    <source>
        <dbReference type="PROSITE" id="PS51186"/>
    </source>
</evidence>
<name>A0ABS5AEJ1_9PSEU</name>
<keyword evidence="5" id="KW-1185">Reference proteome</keyword>
<dbReference type="PROSITE" id="PS51186">
    <property type="entry name" value="GNAT"/>
    <property type="match status" value="1"/>
</dbReference>
<comment type="caution">
    <text evidence="4">The sequence shown here is derived from an EMBL/GenBank/DDBJ whole genome shotgun (WGS) entry which is preliminary data.</text>
</comment>
<keyword evidence="1" id="KW-0808">Transferase</keyword>
<evidence type="ECO:0000313" key="5">
    <source>
        <dbReference type="Proteomes" id="UP001519363"/>
    </source>
</evidence>